<reference evidence="7 8" key="1">
    <citation type="submission" date="2018-02" db="EMBL/GenBank/DDBJ databases">
        <title>The genomes of Aspergillus section Nigri reveals drivers in fungal speciation.</title>
        <authorList>
            <consortium name="DOE Joint Genome Institute"/>
            <person name="Vesth T.C."/>
            <person name="Nybo J."/>
            <person name="Theobald S."/>
            <person name="Brandl J."/>
            <person name="Frisvad J.C."/>
            <person name="Nielsen K.F."/>
            <person name="Lyhne E.K."/>
            <person name="Kogle M.E."/>
            <person name="Kuo A."/>
            <person name="Riley R."/>
            <person name="Clum A."/>
            <person name="Nolan M."/>
            <person name="Lipzen A."/>
            <person name="Salamov A."/>
            <person name="Henrissat B."/>
            <person name="Wiebenga A."/>
            <person name="De vries R.P."/>
            <person name="Grigoriev I.V."/>
            <person name="Mortensen U.H."/>
            <person name="Andersen M.R."/>
            <person name="Baker S.E."/>
        </authorList>
    </citation>
    <scope>NUCLEOTIDE SEQUENCE [LARGE SCALE GENOMIC DNA]</scope>
    <source>
        <strain evidence="7 8">CBS 114.80</strain>
    </source>
</reference>
<keyword evidence="8" id="KW-1185">Reference proteome</keyword>
<gene>
    <name evidence="7" type="ORF">BP00DRAFT_336953</name>
</gene>
<evidence type="ECO:0000256" key="1">
    <source>
        <dbReference type="ARBA" id="ARBA00022527"/>
    </source>
</evidence>
<evidence type="ECO:0000259" key="6">
    <source>
        <dbReference type="PROSITE" id="PS50011"/>
    </source>
</evidence>
<dbReference type="InterPro" id="IPR000719">
    <property type="entry name" value="Prot_kinase_dom"/>
</dbReference>
<keyword evidence="2" id="KW-0808">Transferase</keyword>
<keyword evidence="5" id="KW-0067">ATP-binding</keyword>
<dbReference type="GO" id="GO:0005634">
    <property type="term" value="C:nucleus"/>
    <property type="evidence" value="ECO:0007669"/>
    <property type="project" value="TreeGrafter"/>
</dbReference>
<dbReference type="Proteomes" id="UP000248817">
    <property type="component" value="Unassembled WGS sequence"/>
</dbReference>
<evidence type="ECO:0000313" key="8">
    <source>
        <dbReference type="Proteomes" id="UP000248817"/>
    </source>
</evidence>
<evidence type="ECO:0000313" key="7">
    <source>
        <dbReference type="EMBL" id="PYI34357.1"/>
    </source>
</evidence>
<keyword evidence="4 7" id="KW-0418">Kinase</keyword>
<feature type="domain" description="Protein kinase" evidence="6">
    <location>
        <begin position="33"/>
        <end position="388"/>
    </location>
</feature>
<name>A0A2V5J8B6_9EURO</name>
<sequence>MSNNDLIEEQTLSYYHLKRYYPVRIGDTLKDRYRIIAKLGYGAYSTVWLAWDERNKQYTSLKVCIEQVDDKPSPVLNEVKMLRRMKEFAEAASHPGLCFIRLATDIFELHTSSGRHYCIAAKPQGHSLRTLQTTFPNAQVPGLLVRSLMHRLFFAVNWLHATCRLIHTDISPLNVLTEIEDDASLKDIEQQEAQDPSIPIICEFSGAPVYRSREPFLQLSGIPILTDFGHIREYDYYDYRINKDWIMPDLYRAPEILLQIPWTLQVDMWSVGVMTLELMEGKNLFDPIDRVNHQYVLPLALAQYIGYLGPPPLHMLQESPLFSTYFDEKGNWTVAEAPIPQTSLEEFVTTIPPGEEKEQFLRFIRKMLAWDPEERATANEMIDEDEWLQRPFHDMIEMKRLGDAQEICA</sequence>
<evidence type="ECO:0000256" key="3">
    <source>
        <dbReference type="ARBA" id="ARBA00022741"/>
    </source>
</evidence>
<keyword evidence="3" id="KW-0547">Nucleotide-binding</keyword>
<dbReference type="InterPro" id="IPR051175">
    <property type="entry name" value="CLK_kinases"/>
</dbReference>
<dbReference type="PROSITE" id="PS50011">
    <property type="entry name" value="PROTEIN_KINASE_DOM"/>
    <property type="match status" value="1"/>
</dbReference>
<accession>A0A2V5J8B6</accession>
<dbReference type="SUPFAM" id="SSF56112">
    <property type="entry name" value="Protein kinase-like (PK-like)"/>
    <property type="match status" value="1"/>
</dbReference>
<dbReference type="PANTHER" id="PTHR45646">
    <property type="entry name" value="SERINE/THREONINE-PROTEIN KINASE DOA-RELATED"/>
    <property type="match status" value="1"/>
</dbReference>
<dbReference type="InterPro" id="IPR011009">
    <property type="entry name" value="Kinase-like_dom_sf"/>
</dbReference>
<keyword evidence="1" id="KW-0723">Serine/threonine-protein kinase</keyword>
<evidence type="ECO:0000256" key="5">
    <source>
        <dbReference type="ARBA" id="ARBA00022840"/>
    </source>
</evidence>
<dbReference type="PANTHER" id="PTHR45646:SF11">
    <property type="entry name" value="SERINE_THREONINE-PROTEIN KINASE DOA"/>
    <property type="match status" value="1"/>
</dbReference>
<evidence type="ECO:0000256" key="4">
    <source>
        <dbReference type="ARBA" id="ARBA00022777"/>
    </source>
</evidence>
<dbReference type="AlphaFoldDB" id="A0A2V5J8B6"/>
<evidence type="ECO:0000256" key="2">
    <source>
        <dbReference type="ARBA" id="ARBA00022679"/>
    </source>
</evidence>
<proteinExistence type="predicted"/>
<dbReference type="Gene3D" id="1.10.510.10">
    <property type="entry name" value="Transferase(Phosphotransferase) domain 1"/>
    <property type="match status" value="1"/>
</dbReference>
<dbReference type="GO" id="GO:0043484">
    <property type="term" value="P:regulation of RNA splicing"/>
    <property type="evidence" value="ECO:0007669"/>
    <property type="project" value="TreeGrafter"/>
</dbReference>
<dbReference type="EMBL" id="KZ825476">
    <property type="protein sequence ID" value="PYI34357.1"/>
    <property type="molecule type" value="Genomic_DNA"/>
</dbReference>
<dbReference type="GO" id="GO:0004674">
    <property type="term" value="F:protein serine/threonine kinase activity"/>
    <property type="evidence" value="ECO:0007669"/>
    <property type="project" value="UniProtKB-KW"/>
</dbReference>
<dbReference type="Gene3D" id="3.30.200.20">
    <property type="entry name" value="Phosphorylase Kinase, domain 1"/>
    <property type="match status" value="1"/>
</dbReference>
<dbReference type="Pfam" id="PF00069">
    <property type="entry name" value="Pkinase"/>
    <property type="match status" value="1"/>
</dbReference>
<dbReference type="SMART" id="SM00220">
    <property type="entry name" value="S_TKc"/>
    <property type="match status" value="1"/>
</dbReference>
<organism evidence="7 8">
    <name type="scientific">Aspergillus indologenus CBS 114.80</name>
    <dbReference type="NCBI Taxonomy" id="1450541"/>
    <lineage>
        <taxon>Eukaryota</taxon>
        <taxon>Fungi</taxon>
        <taxon>Dikarya</taxon>
        <taxon>Ascomycota</taxon>
        <taxon>Pezizomycotina</taxon>
        <taxon>Eurotiomycetes</taxon>
        <taxon>Eurotiomycetidae</taxon>
        <taxon>Eurotiales</taxon>
        <taxon>Aspergillaceae</taxon>
        <taxon>Aspergillus</taxon>
        <taxon>Aspergillus subgen. Circumdati</taxon>
    </lineage>
</organism>
<protein>
    <submittedName>
        <fullName evidence="7">Protein kinase</fullName>
    </submittedName>
</protein>
<dbReference type="GO" id="GO:0005524">
    <property type="term" value="F:ATP binding"/>
    <property type="evidence" value="ECO:0007669"/>
    <property type="project" value="UniProtKB-KW"/>
</dbReference>